<feature type="region of interest" description="Disordered" evidence="1">
    <location>
        <begin position="148"/>
        <end position="179"/>
    </location>
</feature>
<gene>
    <name evidence="2" type="ORF">WOLCODRAFT_159228</name>
</gene>
<feature type="compositionally biased region" description="Low complexity" evidence="1">
    <location>
        <begin position="80"/>
        <end position="90"/>
    </location>
</feature>
<dbReference type="AlphaFoldDB" id="A0A2H3JPI6"/>
<feature type="compositionally biased region" description="Basic and acidic residues" evidence="1">
    <location>
        <begin position="31"/>
        <end position="63"/>
    </location>
</feature>
<keyword evidence="3" id="KW-1185">Reference proteome</keyword>
<dbReference type="Proteomes" id="UP000218811">
    <property type="component" value="Unassembled WGS sequence"/>
</dbReference>
<name>A0A2H3JPI6_WOLCO</name>
<evidence type="ECO:0000313" key="3">
    <source>
        <dbReference type="Proteomes" id="UP000218811"/>
    </source>
</evidence>
<feature type="region of interest" description="Disordered" evidence="1">
    <location>
        <begin position="31"/>
        <end position="98"/>
    </location>
</feature>
<protein>
    <submittedName>
        <fullName evidence="2">Uncharacterized protein</fullName>
    </submittedName>
</protein>
<sequence>MPTDWEVYLDTALDMYKHLYLDKLKGKIFTEEKKKELAMPTKAAEHKDMSKSGKTSDKGKGLEKPSGTSNNSGSRMMKPSGSSSGSQQSGTKKLDPKKKYKVRVVSCQELMMDDEDESPKATIGMLSVDHPHILERIIPLDPDTCISEEETSKGSPMAERTSSVQVTPAGPVVPAPTPSGNSYRVQLPWLRKRIADSTTVLGIHGGSPKDFLTEHM</sequence>
<reference evidence="2 3" key="1">
    <citation type="journal article" date="2012" name="Science">
        <title>The Paleozoic origin of enzymatic lignin decomposition reconstructed from 31 fungal genomes.</title>
        <authorList>
            <person name="Floudas D."/>
            <person name="Binder M."/>
            <person name="Riley R."/>
            <person name="Barry K."/>
            <person name="Blanchette R.A."/>
            <person name="Henrissat B."/>
            <person name="Martinez A.T."/>
            <person name="Otillar R."/>
            <person name="Spatafora J.W."/>
            <person name="Yadav J.S."/>
            <person name="Aerts A."/>
            <person name="Benoit I."/>
            <person name="Boyd A."/>
            <person name="Carlson A."/>
            <person name="Copeland A."/>
            <person name="Coutinho P.M."/>
            <person name="de Vries R.P."/>
            <person name="Ferreira P."/>
            <person name="Findley K."/>
            <person name="Foster B."/>
            <person name="Gaskell J."/>
            <person name="Glotzer D."/>
            <person name="Gorecki P."/>
            <person name="Heitman J."/>
            <person name="Hesse C."/>
            <person name="Hori C."/>
            <person name="Igarashi K."/>
            <person name="Jurgens J.A."/>
            <person name="Kallen N."/>
            <person name="Kersten P."/>
            <person name="Kohler A."/>
            <person name="Kuees U."/>
            <person name="Kumar T.K.A."/>
            <person name="Kuo A."/>
            <person name="LaButti K."/>
            <person name="Larrondo L.F."/>
            <person name="Lindquist E."/>
            <person name="Ling A."/>
            <person name="Lombard V."/>
            <person name="Lucas S."/>
            <person name="Lundell T."/>
            <person name="Martin R."/>
            <person name="McLaughlin D.J."/>
            <person name="Morgenstern I."/>
            <person name="Morin E."/>
            <person name="Murat C."/>
            <person name="Nagy L.G."/>
            <person name="Nolan M."/>
            <person name="Ohm R.A."/>
            <person name="Patyshakuliyeva A."/>
            <person name="Rokas A."/>
            <person name="Ruiz-Duenas F.J."/>
            <person name="Sabat G."/>
            <person name="Salamov A."/>
            <person name="Samejima M."/>
            <person name="Schmutz J."/>
            <person name="Slot J.C."/>
            <person name="St John F."/>
            <person name="Stenlid J."/>
            <person name="Sun H."/>
            <person name="Sun S."/>
            <person name="Syed K."/>
            <person name="Tsang A."/>
            <person name="Wiebenga A."/>
            <person name="Young D."/>
            <person name="Pisabarro A."/>
            <person name="Eastwood D.C."/>
            <person name="Martin F."/>
            <person name="Cullen D."/>
            <person name="Grigoriev I.V."/>
            <person name="Hibbett D.S."/>
        </authorList>
    </citation>
    <scope>NUCLEOTIDE SEQUENCE [LARGE SCALE GENOMIC DNA]</scope>
    <source>
        <strain evidence="2 3">MD-104</strain>
    </source>
</reference>
<evidence type="ECO:0000256" key="1">
    <source>
        <dbReference type="SAM" id="MobiDB-lite"/>
    </source>
</evidence>
<proteinExistence type="predicted"/>
<dbReference type="EMBL" id="KB468031">
    <property type="protein sequence ID" value="PCH39648.1"/>
    <property type="molecule type" value="Genomic_DNA"/>
</dbReference>
<evidence type="ECO:0000313" key="2">
    <source>
        <dbReference type="EMBL" id="PCH39648.1"/>
    </source>
</evidence>
<accession>A0A2H3JPI6</accession>
<organism evidence="2 3">
    <name type="scientific">Wolfiporia cocos (strain MD-104)</name>
    <name type="common">Brown rot fungus</name>
    <dbReference type="NCBI Taxonomy" id="742152"/>
    <lineage>
        <taxon>Eukaryota</taxon>
        <taxon>Fungi</taxon>
        <taxon>Dikarya</taxon>
        <taxon>Basidiomycota</taxon>
        <taxon>Agaricomycotina</taxon>
        <taxon>Agaricomycetes</taxon>
        <taxon>Polyporales</taxon>
        <taxon>Phaeolaceae</taxon>
        <taxon>Wolfiporia</taxon>
    </lineage>
</organism>